<dbReference type="NCBIfam" id="TIGR03461">
    <property type="entry name" value="pabC_Proteo"/>
    <property type="match status" value="1"/>
</dbReference>
<dbReference type="PANTHER" id="PTHR42743">
    <property type="entry name" value="AMINO-ACID AMINOTRANSFERASE"/>
    <property type="match status" value="1"/>
</dbReference>
<dbReference type="InterPro" id="IPR017824">
    <property type="entry name" value="Aminodeoxychorismate_lyase_IV"/>
</dbReference>
<dbReference type="EMBL" id="JAYGII010000008">
    <property type="protein sequence ID" value="MEA5445275.1"/>
    <property type="molecule type" value="Genomic_DNA"/>
</dbReference>
<dbReference type="AlphaFoldDB" id="A0AAP6ML48"/>
<comment type="caution">
    <text evidence="13">The sequence shown here is derived from an EMBL/GenBank/DDBJ whole genome shotgun (WGS) entry which is preliminary data.</text>
</comment>
<reference evidence="13 14" key="1">
    <citation type="submission" date="2023-12" db="EMBL/GenBank/DDBJ databases">
        <title>Whole-genome sequencing of halo(alkali)philic microorganisms from hypersaline lakes.</title>
        <authorList>
            <person name="Sorokin D.Y."/>
            <person name="Merkel A.Y."/>
            <person name="Messina E."/>
            <person name="Yakimov M."/>
        </authorList>
    </citation>
    <scope>NUCLEOTIDE SEQUENCE [LARGE SCALE GENOMIC DNA]</scope>
    <source>
        <strain evidence="13 14">AB-CW1</strain>
    </source>
</reference>
<accession>A0AAP6ML48</accession>
<evidence type="ECO:0000313" key="13">
    <source>
        <dbReference type="EMBL" id="MEA5445275.1"/>
    </source>
</evidence>
<evidence type="ECO:0000256" key="3">
    <source>
        <dbReference type="ARBA" id="ARBA00011738"/>
    </source>
</evidence>
<comment type="pathway">
    <text evidence="7">Cofactor biosynthesis; tetrahydrofolate biosynthesis; 4-aminobenzoate from chorismate: step 2/2.</text>
</comment>
<dbReference type="InterPro" id="IPR050571">
    <property type="entry name" value="Class-IV_PLP-Dep_Aminotrnsfr"/>
</dbReference>
<dbReference type="InterPro" id="IPR001544">
    <property type="entry name" value="Aminotrans_IV"/>
</dbReference>
<keyword evidence="14" id="KW-1185">Reference proteome</keyword>
<evidence type="ECO:0000256" key="6">
    <source>
        <dbReference type="ARBA" id="ARBA00023239"/>
    </source>
</evidence>
<comment type="subunit">
    <text evidence="3">Homodimer.</text>
</comment>
<dbReference type="Gene3D" id="3.30.470.10">
    <property type="match status" value="1"/>
</dbReference>
<dbReference type="Pfam" id="PF01063">
    <property type="entry name" value="Aminotran_4"/>
    <property type="match status" value="1"/>
</dbReference>
<evidence type="ECO:0000256" key="5">
    <source>
        <dbReference type="ARBA" id="ARBA00022909"/>
    </source>
</evidence>
<keyword evidence="5" id="KW-0289">Folate biosynthesis</keyword>
<evidence type="ECO:0000256" key="4">
    <source>
        <dbReference type="ARBA" id="ARBA00022898"/>
    </source>
</evidence>
<evidence type="ECO:0000256" key="11">
    <source>
        <dbReference type="ARBA" id="ARBA00069174"/>
    </source>
</evidence>
<gene>
    <name evidence="13" type="primary">pabC</name>
    <name evidence="13" type="ORF">VCB98_05530</name>
</gene>
<evidence type="ECO:0000256" key="10">
    <source>
        <dbReference type="ARBA" id="ARBA00054027"/>
    </source>
</evidence>
<sequence>MSGASHVWYCNGQPLPAGGLDRGLQFGDGLFETIAVRSGRALRLTRHLDRLEWGCERLGLPRPERRVLERELTSLASGHDEAVLKLIVTAGKAGRGYARASAPELTRYSACLPWPTGLPEQLSVTTCKLRLSEQPALAGVKHCNRLEQILARREVDSRSCDEGLLLDRDGRVVEGVSSNIFIVRAGQLITPELRGAGVAGIIRGLVLERAPALDIASKVSEIRPEDILEADEVFMCNSVMGIRPVVSLDVDGQQKQWEPGKLTCQLQRILEQEN</sequence>
<dbReference type="InterPro" id="IPR036038">
    <property type="entry name" value="Aminotransferase-like"/>
</dbReference>
<protein>
    <recommendedName>
        <fullName evidence="11 12">Aminodeoxychorismate lyase</fullName>
        <ecNumber evidence="8 12">4.1.3.38</ecNumber>
    </recommendedName>
</protein>
<dbReference type="GO" id="GO:0008153">
    <property type="term" value="P:4-aminobenzoate biosynthetic process"/>
    <property type="evidence" value="ECO:0007669"/>
    <property type="project" value="UniProtKB-UniRule"/>
</dbReference>
<dbReference type="GO" id="GO:0046656">
    <property type="term" value="P:folic acid biosynthetic process"/>
    <property type="evidence" value="ECO:0007669"/>
    <property type="project" value="UniProtKB-KW"/>
</dbReference>
<dbReference type="PANTHER" id="PTHR42743:SF2">
    <property type="entry name" value="AMINODEOXYCHORISMATE LYASE"/>
    <property type="match status" value="1"/>
</dbReference>
<dbReference type="InterPro" id="IPR043132">
    <property type="entry name" value="BCAT-like_C"/>
</dbReference>
<keyword evidence="6 13" id="KW-0456">Lyase</keyword>
<dbReference type="Gene3D" id="3.20.10.10">
    <property type="entry name" value="D-amino Acid Aminotransferase, subunit A, domain 2"/>
    <property type="match status" value="1"/>
</dbReference>
<evidence type="ECO:0000256" key="2">
    <source>
        <dbReference type="ARBA" id="ARBA00009320"/>
    </source>
</evidence>
<evidence type="ECO:0000256" key="8">
    <source>
        <dbReference type="ARBA" id="ARBA00035676"/>
    </source>
</evidence>
<dbReference type="GO" id="GO:0030170">
    <property type="term" value="F:pyridoxal phosphate binding"/>
    <property type="evidence" value="ECO:0007669"/>
    <property type="project" value="InterPro"/>
</dbReference>
<proteinExistence type="inferred from homology"/>
<evidence type="ECO:0000256" key="7">
    <source>
        <dbReference type="ARBA" id="ARBA00035633"/>
    </source>
</evidence>
<dbReference type="CDD" id="cd01559">
    <property type="entry name" value="ADCL_like"/>
    <property type="match status" value="1"/>
</dbReference>
<dbReference type="GO" id="GO:0008696">
    <property type="term" value="F:4-amino-4-deoxychorismate lyase activity"/>
    <property type="evidence" value="ECO:0007669"/>
    <property type="project" value="UniProtKB-UniRule"/>
</dbReference>
<comment type="cofactor">
    <cofactor evidence="1">
        <name>pyridoxal 5'-phosphate</name>
        <dbReference type="ChEBI" id="CHEBI:597326"/>
    </cofactor>
</comment>
<evidence type="ECO:0000313" key="14">
    <source>
        <dbReference type="Proteomes" id="UP001302316"/>
    </source>
</evidence>
<organism evidence="13 14">
    <name type="scientific">Natronospira elongata</name>
    <dbReference type="NCBI Taxonomy" id="3110268"/>
    <lineage>
        <taxon>Bacteria</taxon>
        <taxon>Pseudomonadati</taxon>
        <taxon>Pseudomonadota</taxon>
        <taxon>Gammaproteobacteria</taxon>
        <taxon>Natronospirales</taxon>
        <taxon>Natronospiraceae</taxon>
        <taxon>Natronospira</taxon>
    </lineage>
</organism>
<dbReference type="InterPro" id="IPR043131">
    <property type="entry name" value="BCAT-like_N"/>
</dbReference>
<evidence type="ECO:0000256" key="12">
    <source>
        <dbReference type="NCBIfam" id="TIGR03461"/>
    </source>
</evidence>
<dbReference type="SUPFAM" id="SSF56752">
    <property type="entry name" value="D-aminoacid aminotransferase-like PLP-dependent enzymes"/>
    <property type="match status" value="1"/>
</dbReference>
<keyword evidence="4" id="KW-0663">Pyridoxal phosphate</keyword>
<dbReference type="RefSeq" id="WP_346050905.1">
    <property type="nucleotide sequence ID" value="NZ_JAYGII010000008.1"/>
</dbReference>
<dbReference type="GO" id="GO:0005829">
    <property type="term" value="C:cytosol"/>
    <property type="evidence" value="ECO:0007669"/>
    <property type="project" value="TreeGrafter"/>
</dbReference>
<evidence type="ECO:0000256" key="1">
    <source>
        <dbReference type="ARBA" id="ARBA00001933"/>
    </source>
</evidence>
<comment type="function">
    <text evidence="10">Involved in the biosynthesis of p-aminobenzoate (PABA), a precursor of tetrahydrofolate. Converts 4-amino-4-deoxychorismate into 4-aminobenzoate (PABA) and pyruvate.</text>
</comment>
<dbReference type="Proteomes" id="UP001302316">
    <property type="component" value="Unassembled WGS sequence"/>
</dbReference>
<comment type="similarity">
    <text evidence="2">Belongs to the class-IV pyridoxal-phosphate-dependent aminotransferase family.</text>
</comment>
<name>A0AAP6ML48_9GAMM</name>
<comment type="catalytic activity">
    <reaction evidence="9">
        <text>4-amino-4-deoxychorismate = 4-aminobenzoate + pyruvate + H(+)</text>
        <dbReference type="Rhea" id="RHEA:16201"/>
        <dbReference type="ChEBI" id="CHEBI:15361"/>
        <dbReference type="ChEBI" id="CHEBI:15378"/>
        <dbReference type="ChEBI" id="CHEBI:17836"/>
        <dbReference type="ChEBI" id="CHEBI:58406"/>
        <dbReference type="EC" id="4.1.3.38"/>
    </reaction>
</comment>
<dbReference type="FunFam" id="3.20.10.10:FF:000002">
    <property type="entry name" value="D-alanine aminotransferase"/>
    <property type="match status" value="1"/>
</dbReference>
<dbReference type="EC" id="4.1.3.38" evidence="8 12"/>
<evidence type="ECO:0000256" key="9">
    <source>
        <dbReference type="ARBA" id="ARBA00049529"/>
    </source>
</evidence>